<protein>
    <submittedName>
        <fullName evidence="3">Outer membrane protein</fullName>
    </submittedName>
</protein>
<dbReference type="GO" id="GO:0005829">
    <property type="term" value="C:cytosol"/>
    <property type="evidence" value="ECO:0007669"/>
    <property type="project" value="TreeGrafter"/>
</dbReference>
<dbReference type="Proteomes" id="UP000005615">
    <property type="component" value="Unassembled WGS sequence"/>
</dbReference>
<keyword evidence="4" id="KW-1185">Reference proteome</keyword>
<dbReference type="InterPro" id="IPR005632">
    <property type="entry name" value="Chaperone_Skp"/>
</dbReference>
<dbReference type="RefSeq" id="WP_009574519.1">
    <property type="nucleotide sequence ID" value="NZ_AEIG01000005.1"/>
</dbReference>
<keyword evidence="2" id="KW-0732">Signal</keyword>
<proteinExistence type="inferred from homology"/>
<dbReference type="SMART" id="SM00935">
    <property type="entry name" value="OmpH"/>
    <property type="match status" value="1"/>
</dbReference>
<dbReference type="AlphaFoldDB" id="F3KYQ2"/>
<dbReference type="SUPFAM" id="SSF111384">
    <property type="entry name" value="OmpH-like"/>
    <property type="match status" value="1"/>
</dbReference>
<evidence type="ECO:0000313" key="3">
    <source>
        <dbReference type="EMBL" id="EGG30816.1"/>
    </source>
</evidence>
<accession>F3KYQ2</accession>
<evidence type="ECO:0000256" key="1">
    <source>
        <dbReference type="ARBA" id="ARBA00009091"/>
    </source>
</evidence>
<reference evidence="3 4" key="1">
    <citation type="journal article" date="2011" name="J. Bacteriol.">
        <title>Genome sequence of strain IMCC3088, a proteorhodopsin-containing marine bacterium belonging to the OM60/NOR5 clade.</title>
        <authorList>
            <person name="Jang Y."/>
            <person name="Oh H.M."/>
            <person name="Kang I."/>
            <person name="Lee K."/>
            <person name="Yang S.J."/>
            <person name="Cho J.C."/>
        </authorList>
    </citation>
    <scope>NUCLEOTIDE SEQUENCE [LARGE SCALE GENOMIC DNA]</scope>
    <source>
        <strain evidence="3 4">IMCC3088</strain>
    </source>
</reference>
<dbReference type="OrthoDB" id="5732407at2"/>
<dbReference type="STRING" id="2518989.IMCC3088_2005"/>
<evidence type="ECO:0000313" key="4">
    <source>
        <dbReference type="Proteomes" id="UP000005615"/>
    </source>
</evidence>
<sequence>MLKITKGLVFVAALLASFQVAAQGRIAVVNIETAILSTDSAQASLKALADKPDFKERKEKFEDLLKKYEEDAAAFQKDSAVLTDEQKANKIKSLKDQEDEIKLHQTKLQEAQQMEAQMILRNMSQATQEVLRDLITTESIGLLLPANAVMHADNSYNITAKLTDKLNQKLAEASAK</sequence>
<dbReference type="Gene3D" id="3.30.910.20">
    <property type="entry name" value="Skp domain"/>
    <property type="match status" value="1"/>
</dbReference>
<dbReference type="GO" id="GO:0051082">
    <property type="term" value="F:unfolded protein binding"/>
    <property type="evidence" value="ECO:0007669"/>
    <property type="project" value="InterPro"/>
</dbReference>
<name>F3KYQ2_9GAMM</name>
<gene>
    <name evidence="3" type="ORF">IMCC3088_2005</name>
</gene>
<dbReference type="Pfam" id="PF03938">
    <property type="entry name" value="OmpH"/>
    <property type="match status" value="1"/>
</dbReference>
<dbReference type="GO" id="GO:0050821">
    <property type="term" value="P:protein stabilization"/>
    <property type="evidence" value="ECO:0007669"/>
    <property type="project" value="TreeGrafter"/>
</dbReference>
<organism evidence="3 4">
    <name type="scientific">Aequoribacter fuscus</name>
    <dbReference type="NCBI Taxonomy" id="2518989"/>
    <lineage>
        <taxon>Bacteria</taxon>
        <taxon>Pseudomonadati</taxon>
        <taxon>Pseudomonadota</taxon>
        <taxon>Gammaproteobacteria</taxon>
        <taxon>Cellvibrionales</taxon>
        <taxon>Halieaceae</taxon>
        <taxon>Aequoribacter</taxon>
    </lineage>
</organism>
<dbReference type="EMBL" id="AEIG01000005">
    <property type="protein sequence ID" value="EGG30816.1"/>
    <property type="molecule type" value="Genomic_DNA"/>
</dbReference>
<comment type="similarity">
    <text evidence="1">Belongs to the Skp family.</text>
</comment>
<dbReference type="PANTHER" id="PTHR35089:SF1">
    <property type="entry name" value="CHAPERONE PROTEIN SKP"/>
    <property type="match status" value="1"/>
</dbReference>
<comment type="caution">
    <text evidence="3">The sequence shown here is derived from an EMBL/GenBank/DDBJ whole genome shotgun (WGS) entry which is preliminary data.</text>
</comment>
<dbReference type="InterPro" id="IPR024930">
    <property type="entry name" value="Skp_dom_sf"/>
</dbReference>
<evidence type="ECO:0000256" key="2">
    <source>
        <dbReference type="ARBA" id="ARBA00022729"/>
    </source>
</evidence>
<dbReference type="PANTHER" id="PTHR35089">
    <property type="entry name" value="CHAPERONE PROTEIN SKP"/>
    <property type="match status" value="1"/>
</dbReference>